<dbReference type="KEGG" id="dal:Dalk_1304"/>
<protein>
    <submittedName>
        <fullName evidence="2">Uncharacterized protein</fullName>
    </submittedName>
</protein>
<sequence>MTPTTGTEICIAKFKDDKTDLKVSLMQSQDTPDHCYGRIMCFMADDPKRKTGTNSVPPVGFKISMDDMETFRSNLETLLLKDPIPGKSFIVPKQNDPEQAFLGKHMVVQNIVSRNTGKKGLRIECRQGNGHFLIHYMVRSCANKLLEELTRYVDMWKQGQIKWSKMKTFNSLEADPEPPSSADDWLQGNGSKNGLSDPDSF</sequence>
<evidence type="ECO:0000313" key="3">
    <source>
        <dbReference type="Proteomes" id="UP000000739"/>
    </source>
</evidence>
<dbReference type="Proteomes" id="UP000000739">
    <property type="component" value="Chromosome"/>
</dbReference>
<dbReference type="RefSeq" id="WP_012610442.1">
    <property type="nucleotide sequence ID" value="NC_011768.1"/>
</dbReference>
<dbReference type="EMBL" id="CP001322">
    <property type="protein sequence ID" value="ACL03007.1"/>
    <property type="molecule type" value="Genomic_DNA"/>
</dbReference>
<accession>B8F9R1</accession>
<reference evidence="2 3" key="1">
    <citation type="journal article" date="2012" name="Environ. Microbiol.">
        <title>The genome sequence of Desulfatibacillum alkenivorans AK-01: a blueprint for anaerobic alkane oxidation.</title>
        <authorList>
            <person name="Callaghan A.V."/>
            <person name="Morris B.E."/>
            <person name="Pereira I.A."/>
            <person name="McInerney M.J."/>
            <person name="Austin R.N."/>
            <person name="Groves J.T."/>
            <person name="Kukor J.J."/>
            <person name="Suflita J.M."/>
            <person name="Young L.Y."/>
            <person name="Zylstra G.J."/>
            <person name="Wawrik B."/>
        </authorList>
    </citation>
    <scope>NUCLEOTIDE SEQUENCE [LARGE SCALE GENOMIC DNA]</scope>
    <source>
        <strain evidence="2 3">AK-01</strain>
    </source>
</reference>
<dbReference type="HOGENOM" id="CLU_1358593_0_0_7"/>
<gene>
    <name evidence="2" type="ordered locus">Dalk_1304</name>
</gene>
<proteinExistence type="predicted"/>
<dbReference type="AlphaFoldDB" id="B8F9R1"/>
<keyword evidence="3" id="KW-1185">Reference proteome</keyword>
<evidence type="ECO:0000256" key="1">
    <source>
        <dbReference type="SAM" id="MobiDB-lite"/>
    </source>
</evidence>
<feature type="region of interest" description="Disordered" evidence="1">
    <location>
        <begin position="170"/>
        <end position="201"/>
    </location>
</feature>
<evidence type="ECO:0000313" key="2">
    <source>
        <dbReference type="EMBL" id="ACL03007.1"/>
    </source>
</evidence>
<organism evidence="2 3">
    <name type="scientific">Desulfatibacillum aliphaticivorans</name>
    <dbReference type="NCBI Taxonomy" id="218208"/>
    <lineage>
        <taxon>Bacteria</taxon>
        <taxon>Pseudomonadati</taxon>
        <taxon>Thermodesulfobacteriota</taxon>
        <taxon>Desulfobacteria</taxon>
        <taxon>Desulfobacterales</taxon>
        <taxon>Desulfatibacillaceae</taxon>
        <taxon>Desulfatibacillum</taxon>
    </lineage>
</organism>
<name>B8F9R1_DESAL</name>